<sequence>MPPAVRGNVAATIVRKASTTLRPPIWPLSKNAHGLQGIKRITAGVIVNCAMMLHSPDTQPQATGDTTHINYSARLSNSSRAYAPRQIGLKGCSSIGTTCSSPTATTSITRSRQEIGLLSVRIAMRRVRSFAMRGDLPTRPDRLLVARAIRPAL</sequence>
<protein>
    <submittedName>
        <fullName evidence="1">Uncharacterized protein</fullName>
    </submittedName>
</protein>
<keyword evidence="2" id="KW-1185">Reference proteome</keyword>
<organism evidence="1 2">
    <name type="scientific">Mycena albidolilacea</name>
    <dbReference type="NCBI Taxonomy" id="1033008"/>
    <lineage>
        <taxon>Eukaryota</taxon>
        <taxon>Fungi</taxon>
        <taxon>Dikarya</taxon>
        <taxon>Basidiomycota</taxon>
        <taxon>Agaricomycotina</taxon>
        <taxon>Agaricomycetes</taxon>
        <taxon>Agaricomycetidae</taxon>
        <taxon>Agaricales</taxon>
        <taxon>Marasmiineae</taxon>
        <taxon>Mycenaceae</taxon>
        <taxon>Mycena</taxon>
    </lineage>
</organism>
<name>A0AAD6ZQ05_9AGAR</name>
<dbReference type="Proteomes" id="UP001218218">
    <property type="component" value="Unassembled WGS sequence"/>
</dbReference>
<gene>
    <name evidence="1" type="ORF">DFH08DRAFT_1083820</name>
</gene>
<accession>A0AAD6ZQ05</accession>
<proteinExistence type="predicted"/>
<evidence type="ECO:0000313" key="1">
    <source>
        <dbReference type="EMBL" id="KAJ7333424.1"/>
    </source>
</evidence>
<dbReference type="EMBL" id="JARIHO010000034">
    <property type="protein sequence ID" value="KAJ7333424.1"/>
    <property type="molecule type" value="Genomic_DNA"/>
</dbReference>
<comment type="caution">
    <text evidence="1">The sequence shown here is derived from an EMBL/GenBank/DDBJ whole genome shotgun (WGS) entry which is preliminary data.</text>
</comment>
<evidence type="ECO:0000313" key="2">
    <source>
        <dbReference type="Proteomes" id="UP001218218"/>
    </source>
</evidence>
<reference evidence="1" key="1">
    <citation type="submission" date="2023-03" db="EMBL/GenBank/DDBJ databases">
        <title>Massive genome expansion in bonnet fungi (Mycena s.s.) driven by repeated elements and novel gene families across ecological guilds.</title>
        <authorList>
            <consortium name="Lawrence Berkeley National Laboratory"/>
            <person name="Harder C.B."/>
            <person name="Miyauchi S."/>
            <person name="Viragh M."/>
            <person name="Kuo A."/>
            <person name="Thoen E."/>
            <person name="Andreopoulos B."/>
            <person name="Lu D."/>
            <person name="Skrede I."/>
            <person name="Drula E."/>
            <person name="Henrissat B."/>
            <person name="Morin E."/>
            <person name="Kohler A."/>
            <person name="Barry K."/>
            <person name="LaButti K."/>
            <person name="Morin E."/>
            <person name="Salamov A."/>
            <person name="Lipzen A."/>
            <person name="Mereny Z."/>
            <person name="Hegedus B."/>
            <person name="Baldrian P."/>
            <person name="Stursova M."/>
            <person name="Weitz H."/>
            <person name="Taylor A."/>
            <person name="Grigoriev I.V."/>
            <person name="Nagy L.G."/>
            <person name="Martin F."/>
            <person name="Kauserud H."/>
        </authorList>
    </citation>
    <scope>NUCLEOTIDE SEQUENCE</scope>
    <source>
        <strain evidence="1">CBHHK002</strain>
    </source>
</reference>
<dbReference type="AlphaFoldDB" id="A0AAD6ZQ05"/>